<keyword evidence="1" id="KW-0238">DNA-binding</keyword>
<protein>
    <submittedName>
        <fullName evidence="3">Transcriptional regulator</fullName>
    </submittedName>
</protein>
<gene>
    <name evidence="3" type="ORF">US52_C0004G0006</name>
</gene>
<dbReference type="PROSITE" id="PS50943">
    <property type="entry name" value="HTH_CROC1"/>
    <property type="match status" value="1"/>
</dbReference>
<dbReference type="GO" id="GO:0003677">
    <property type="term" value="F:DNA binding"/>
    <property type="evidence" value="ECO:0007669"/>
    <property type="project" value="UniProtKB-KW"/>
</dbReference>
<dbReference type="AlphaFoldDB" id="A0A0G0HCH5"/>
<dbReference type="InterPro" id="IPR001387">
    <property type="entry name" value="Cro/C1-type_HTH"/>
</dbReference>
<accession>A0A0G0HCH5</accession>
<dbReference type="SMART" id="SM00530">
    <property type="entry name" value="HTH_XRE"/>
    <property type="match status" value="1"/>
</dbReference>
<sequence>MFDTIISYIASNMSDKQVGIQIKKARTDKGMSQEQLGDKLGVTWEMISRYENGRSSARKYLTQLSEILEKPISYFFGVEDDLIEYNVDKIASALREKGVGYDTVSANKILLIDDFSILGFEKSIKLTRQYYTAPEWIIEKYSDVFALRLNSVSSENIEINQGDVGFLSPSIKPESKDVVLVQQGNEYKLEKNSVSSSSAGHKGQVLAVLIAQEKRFK</sequence>
<feature type="domain" description="HTH cro/C1-type" evidence="2">
    <location>
        <begin position="22"/>
        <end position="75"/>
    </location>
</feature>
<dbReference type="Proteomes" id="UP000034852">
    <property type="component" value="Unassembled WGS sequence"/>
</dbReference>
<dbReference type="PANTHER" id="PTHR46558">
    <property type="entry name" value="TRACRIPTIONAL REGULATORY PROTEIN-RELATED-RELATED"/>
    <property type="match status" value="1"/>
</dbReference>
<name>A0A0G0HCH5_9BACT</name>
<evidence type="ECO:0000259" key="2">
    <source>
        <dbReference type="PROSITE" id="PS50943"/>
    </source>
</evidence>
<proteinExistence type="predicted"/>
<dbReference type="Gene3D" id="1.10.260.40">
    <property type="entry name" value="lambda repressor-like DNA-binding domains"/>
    <property type="match status" value="1"/>
</dbReference>
<dbReference type="SUPFAM" id="SSF47413">
    <property type="entry name" value="lambda repressor-like DNA-binding domains"/>
    <property type="match status" value="1"/>
</dbReference>
<dbReference type="Pfam" id="PF01381">
    <property type="entry name" value="HTH_3"/>
    <property type="match status" value="1"/>
</dbReference>
<evidence type="ECO:0000256" key="1">
    <source>
        <dbReference type="ARBA" id="ARBA00023125"/>
    </source>
</evidence>
<evidence type="ECO:0000313" key="4">
    <source>
        <dbReference type="Proteomes" id="UP000034852"/>
    </source>
</evidence>
<comment type="caution">
    <text evidence="3">The sequence shown here is derived from an EMBL/GenBank/DDBJ whole genome shotgun (WGS) entry which is preliminary data.</text>
</comment>
<dbReference type="InterPro" id="IPR010982">
    <property type="entry name" value="Lambda_DNA-bd_dom_sf"/>
</dbReference>
<reference evidence="3 4" key="1">
    <citation type="journal article" date="2015" name="Nature">
        <title>rRNA introns, odd ribosomes, and small enigmatic genomes across a large radiation of phyla.</title>
        <authorList>
            <person name="Brown C.T."/>
            <person name="Hug L.A."/>
            <person name="Thomas B.C."/>
            <person name="Sharon I."/>
            <person name="Castelle C.J."/>
            <person name="Singh A."/>
            <person name="Wilkins M.J."/>
            <person name="Williams K.H."/>
            <person name="Banfield J.F."/>
        </authorList>
    </citation>
    <scope>NUCLEOTIDE SEQUENCE [LARGE SCALE GENOMIC DNA]</scope>
</reference>
<evidence type="ECO:0000313" key="3">
    <source>
        <dbReference type="EMBL" id="KKQ36240.1"/>
    </source>
</evidence>
<organism evidence="3 4">
    <name type="scientific">candidate division WS6 bacterium GW2011_GWA2_37_6</name>
    <dbReference type="NCBI Taxonomy" id="1619087"/>
    <lineage>
        <taxon>Bacteria</taxon>
        <taxon>Candidatus Dojkabacteria</taxon>
    </lineage>
</organism>
<dbReference type="PANTHER" id="PTHR46558:SF4">
    <property type="entry name" value="DNA-BIDING PHAGE PROTEIN"/>
    <property type="match status" value="1"/>
</dbReference>
<dbReference type="EMBL" id="LBTH01000004">
    <property type="protein sequence ID" value="KKQ36240.1"/>
    <property type="molecule type" value="Genomic_DNA"/>
</dbReference>
<dbReference type="CDD" id="cd00093">
    <property type="entry name" value="HTH_XRE"/>
    <property type="match status" value="1"/>
</dbReference>